<reference evidence="2" key="1">
    <citation type="submission" date="2023-10" db="EMBL/GenBank/DDBJ databases">
        <authorList>
            <person name="Chen Y."/>
            <person name="Shah S."/>
            <person name="Dougan E. K."/>
            <person name="Thang M."/>
            <person name="Chan C."/>
        </authorList>
    </citation>
    <scope>NUCLEOTIDE SEQUENCE [LARGE SCALE GENOMIC DNA]</scope>
</reference>
<sequence length="56" mass="6450">RRRAPRRGRATRDRPLLRQALGRARWPPTSSEGLRARRPLASPWCASRGPRRGRGH</sequence>
<dbReference type="Proteomes" id="UP001189429">
    <property type="component" value="Unassembled WGS sequence"/>
</dbReference>
<protein>
    <submittedName>
        <fullName evidence="2">Uncharacterized protein</fullName>
    </submittedName>
</protein>
<name>A0ABN9YH84_9DINO</name>
<keyword evidence="3" id="KW-1185">Reference proteome</keyword>
<feature type="non-terminal residue" evidence="2">
    <location>
        <position position="1"/>
    </location>
</feature>
<organism evidence="2 3">
    <name type="scientific">Prorocentrum cordatum</name>
    <dbReference type="NCBI Taxonomy" id="2364126"/>
    <lineage>
        <taxon>Eukaryota</taxon>
        <taxon>Sar</taxon>
        <taxon>Alveolata</taxon>
        <taxon>Dinophyceae</taxon>
        <taxon>Prorocentrales</taxon>
        <taxon>Prorocentraceae</taxon>
        <taxon>Prorocentrum</taxon>
    </lineage>
</organism>
<proteinExistence type="predicted"/>
<comment type="caution">
    <text evidence="2">The sequence shown here is derived from an EMBL/GenBank/DDBJ whole genome shotgun (WGS) entry which is preliminary data.</text>
</comment>
<dbReference type="EMBL" id="CAUYUJ010022703">
    <property type="protein sequence ID" value="CAK0912148.1"/>
    <property type="molecule type" value="Genomic_DNA"/>
</dbReference>
<feature type="region of interest" description="Disordered" evidence="1">
    <location>
        <begin position="1"/>
        <end position="56"/>
    </location>
</feature>
<feature type="non-terminal residue" evidence="2">
    <location>
        <position position="56"/>
    </location>
</feature>
<evidence type="ECO:0000313" key="3">
    <source>
        <dbReference type="Proteomes" id="UP001189429"/>
    </source>
</evidence>
<evidence type="ECO:0000256" key="1">
    <source>
        <dbReference type="SAM" id="MobiDB-lite"/>
    </source>
</evidence>
<accession>A0ABN9YH84</accession>
<gene>
    <name evidence="2" type="ORF">PCOR1329_LOCUS85766</name>
</gene>
<evidence type="ECO:0000313" key="2">
    <source>
        <dbReference type="EMBL" id="CAK0912148.1"/>
    </source>
</evidence>